<comment type="caution">
    <text evidence="7">The sequence shown here is derived from an EMBL/GenBank/DDBJ whole genome shotgun (WGS) entry which is preliminary data.</text>
</comment>
<comment type="subcellular location">
    <subcellularLocation>
        <location evidence="1 6">Secreted</location>
    </subcellularLocation>
</comment>
<reference evidence="7 8" key="1">
    <citation type="journal article" date="2020" name="IScience">
        <title>Genome Sequencing of the Endangered Kingdonia uniflora (Circaeasteraceae, Ranunculales) Reveals Potential Mechanisms of Evolutionary Specialization.</title>
        <authorList>
            <person name="Sun Y."/>
            <person name="Deng T."/>
            <person name="Zhang A."/>
            <person name="Moore M.J."/>
            <person name="Landis J.B."/>
            <person name="Lin N."/>
            <person name="Zhang H."/>
            <person name="Zhang X."/>
            <person name="Huang J."/>
            <person name="Zhang X."/>
            <person name="Sun H."/>
            <person name="Wang H."/>
        </authorList>
    </citation>
    <scope>NUCLEOTIDE SEQUENCE [LARGE SCALE GENOMIC DNA]</scope>
    <source>
        <strain evidence="7">TB1705</strain>
        <tissue evidence="7">Leaf</tissue>
    </source>
</reference>
<dbReference type="PANTHER" id="PTHR33109:SF7">
    <property type="entry name" value="EPIDERMAL PATTERNING FACTOR-LIKE PROTEIN 2"/>
    <property type="match status" value="1"/>
</dbReference>
<dbReference type="GO" id="GO:0010052">
    <property type="term" value="P:guard cell differentiation"/>
    <property type="evidence" value="ECO:0007669"/>
    <property type="project" value="UniProtKB-UniRule"/>
</dbReference>
<evidence type="ECO:0000256" key="5">
    <source>
        <dbReference type="ARBA" id="ARBA00023157"/>
    </source>
</evidence>
<evidence type="ECO:0000313" key="7">
    <source>
        <dbReference type="EMBL" id="KAF6142182.1"/>
    </source>
</evidence>
<evidence type="ECO:0000256" key="6">
    <source>
        <dbReference type="RuleBase" id="RU367102"/>
    </source>
</evidence>
<dbReference type="PANTHER" id="PTHR33109">
    <property type="entry name" value="EPIDERMAL PATTERNING FACTOR-LIKE PROTEIN 4"/>
    <property type="match status" value="1"/>
</dbReference>
<keyword evidence="4" id="KW-0732">Signal</keyword>
<evidence type="ECO:0000256" key="2">
    <source>
        <dbReference type="ARBA" id="ARBA00008127"/>
    </source>
</evidence>
<evidence type="ECO:0000256" key="3">
    <source>
        <dbReference type="ARBA" id="ARBA00022525"/>
    </source>
</evidence>
<evidence type="ECO:0000256" key="4">
    <source>
        <dbReference type="ARBA" id="ARBA00022729"/>
    </source>
</evidence>
<dbReference type="AlphaFoldDB" id="A0A7J7LHW8"/>
<keyword evidence="8" id="KW-1185">Reference proteome</keyword>
<evidence type="ECO:0000313" key="8">
    <source>
        <dbReference type="Proteomes" id="UP000541444"/>
    </source>
</evidence>
<dbReference type="GO" id="GO:0005576">
    <property type="term" value="C:extracellular region"/>
    <property type="evidence" value="ECO:0007669"/>
    <property type="project" value="UniProtKB-SubCell"/>
</dbReference>
<comment type="similarity">
    <text evidence="2 6">Belongs to the plant cysteine rich small secretory peptide family. Epidermal patterning factor subfamily.</text>
</comment>
<keyword evidence="6" id="KW-0217">Developmental protein</keyword>
<protein>
    <recommendedName>
        <fullName evidence="6">Epidermal patterning factor-like protein</fullName>
    </recommendedName>
</protein>
<keyword evidence="3 6" id="KW-0964">Secreted</keyword>
<evidence type="ECO:0000256" key="1">
    <source>
        <dbReference type="ARBA" id="ARBA00004613"/>
    </source>
</evidence>
<accession>A0A7J7LHW8</accession>
<name>A0A7J7LHW8_9MAGN</name>
<dbReference type="Proteomes" id="UP000541444">
    <property type="component" value="Unassembled WGS sequence"/>
</dbReference>
<dbReference type="EMBL" id="JACGCM010002279">
    <property type="protein sequence ID" value="KAF6142182.1"/>
    <property type="molecule type" value="Genomic_DNA"/>
</dbReference>
<keyword evidence="5" id="KW-1015">Disulfide bond</keyword>
<sequence length="85" mass="9549">MRSNEKLVVRAQIGSSPPRCDRKCSTCGESGVHCKAVQVPIGPQHKTLGTIHYFSKSALFTSSEYTYDYKPMTWKCKCGNMIYNP</sequence>
<dbReference type="Pfam" id="PF17181">
    <property type="entry name" value="EPF"/>
    <property type="match status" value="1"/>
</dbReference>
<comment type="function">
    <text evidence="6">Controls stomatal patterning.</text>
</comment>
<proteinExistence type="inferred from homology"/>
<dbReference type="InterPro" id="IPR039455">
    <property type="entry name" value="EPFL"/>
</dbReference>
<organism evidence="7 8">
    <name type="scientific">Kingdonia uniflora</name>
    <dbReference type="NCBI Taxonomy" id="39325"/>
    <lineage>
        <taxon>Eukaryota</taxon>
        <taxon>Viridiplantae</taxon>
        <taxon>Streptophyta</taxon>
        <taxon>Embryophyta</taxon>
        <taxon>Tracheophyta</taxon>
        <taxon>Spermatophyta</taxon>
        <taxon>Magnoliopsida</taxon>
        <taxon>Ranunculales</taxon>
        <taxon>Circaeasteraceae</taxon>
        <taxon>Kingdonia</taxon>
    </lineage>
</organism>
<gene>
    <name evidence="7" type="ORF">GIB67_037100</name>
</gene>
<dbReference type="OrthoDB" id="614712at2759"/>